<organism evidence="2 3">
    <name type="scientific">Parabacteroides gordonii MS-1 = DSM 23371</name>
    <dbReference type="NCBI Taxonomy" id="1203610"/>
    <lineage>
        <taxon>Bacteria</taxon>
        <taxon>Pseudomonadati</taxon>
        <taxon>Bacteroidota</taxon>
        <taxon>Bacteroidia</taxon>
        <taxon>Bacteroidales</taxon>
        <taxon>Tannerellaceae</taxon>
        <taxon>Parabacteroides</taxon>
    </lineage>
</organism>
<dbReference type="HOGENOM" id="CLU_085002_3_0_10"/>
<dbReference type="SUPFAM" id="SSF103515">
    <property type="entry name" value="Autotransporter"/>
    <property type="match status" value="1"/>
</dbReference>
<feature type="chain" id="PRO_5002487816" description="Outer membrane protein beta-barrel domain-containing protein" evidence="1">
    <location>
        <begin position="20"/>
        <end position="208"/>
    </location>
</feature>
<keyword evidence="3" id="KW-1185">Reference proteome</keyword>
<dbReference type="AlphaFoldDB" id="A0A0F5IKM9"/>
<sequence>MRKTILQIALCVLPFLATAQETSLRQEIRPIRGSISEGRGSVFGLKTNIPYWGTGTFNLGGEVRLARHWTFDAELGLNPFDGKKDDGSYGKSLKHLHVHPEMRYWFCESFYKHFIGLHIPYVLYNISDIKILGTENERHQGWGAGVGVSYGYSWILSKHWNMEATVGVGYLYLESEKYPCTNCGRREKYIKKHYFGPTQAAINLIYQF</sequence>
<dbReference type="InterPro" id="IPR021958">
    <property type="entry name" value="DUF3575"/>
</dbReference>
<dbReference type="STRING" id="1203610.HMPREF1536_05317"/>
<dbReference type="RefSeq" id="WP_028727466.1">
    <property type="nucleotide sequence ID" value="NZ_AUAE01000014.1"/>
</dbReference>
<evidence type="ECO:0000313" key="3">
    <source>
        <dbReference type="Proteomes" id="UP000033035"/>
    </source>
</evidence>
<keyword evidence="1" id="KW-0732">Signal</keyword>
<dbReference type="PATRIC" id="fig|1203610.3.peg.5432"/>
<dbReference type="Proteomes" id="UP000033035">
    <property type="component" value="Unassembled WGS sequence"/>
</dbReference>
<dbReference type="Pfam" id="PF12099">
    <property type="entry name" value="DUF3575"/>
    <property type="match status" value="1"/>
</dbReference>
<comment type="caution">
    <text evidence="2">The sequence shown here is derived from an EMBL/GenBank/DDBJ whole genome shotgun (WGS) entry which is preliminary data.</text>
</comment>
<gene>
    <name evidence="2" type="ORF">HMPREF1536_05317</name>
</gene>
<accession>A0A0F5IKM9</accession>
<dbReference type="EMBL" id="AQHW01000031">
    <property type="protein sequence ID" value="KKB45677.1"/>
    <property type="molecule type" value="Genomic_DNA"/>
</dbReference>
<evidence type="ECO:0000313" key="2">
    <source>
        <dbReference type="EMBL" id="KKB45677.1"/>
    </source>
</evidence>
<feature type="signal peptide" evidence="1">
    <location>
        <begin position="1"/>
        <end position="19"/>
    </location>
</feature>
<name>A0A0F5IKM9_9BACT</name>
<reference evidence="2 3" key="1">
    <citation type="submission" date="2013-04" db="EMBL/GenBank/DDBJ databases">
        <title>The Genome Sequence of Parabacteroides gordonii DSM 23371.</title>
        <authorList>
            <consortium name="The Broad Institute Genomics Platform"/>
            <person name="Earl A."/>
            <person name="Ward D."/>
            <person name="Feldgarden M."/>
            <person name="Gevers D."/>
            <person name="Martens E."/>
            <person name="Sakamoto M."/>
            <person name="Benno Y."/>
            <person name="Suzuki N."/>
            <person name="Matsunaga N."/>
            <person name="Koshihara K."/>
            <person name="Seki M."/>
            <person name="Komiya H."/>
            <person name="Walker B."/>
            <person name="Young S."/>
            <person name="Zeng Q."/>
            <person name="Gargeya S."/>
            <person name="Fitzgerald M."/>
            <person name="Haas B."/>
            <person name="Abouelleil A."/>
            <person name="Allen A.W."/>
            <person name="Alvarado L."/>
            <person name="Arachchi H.M."/>
            <person name="Berlin A.M."/>
            <person name="Chapman S.B."/>
            <person name="Gainer-Dewar J."/>
            <person name="Goldberg J."/>
            <person name="Griggs A."/>
            <person name="Gujja S."/>
            <person name="Hansen M."/>
            <person name="Howarth C."/>
            <person name="Imamovic A."/>
            <person name="Ireland A."/>
            <person name="Larimer J."/>
            <person name="McCowan C."/>
            <person name="Murphy C."/>
            <person name="Pearson M."/>
            <person name="Poon T.W."/>
            <person name="Priest M."/>
            <person name="Roberts A."/>
            <person name="Saif S."/>
            <person name="Shea T."/>
            <person name="Sisk P."/>
            <person name="Sykes S."/>
            <person name="Wortman J."/>
            <person name="Nusbaum C."/>
            <person name="Birren B."/>
        </authorList>
    </citation>
    <scope>NUCLEOTIDE SEQUENCE [LARGE SCALE GENOMIC DNA]</scope>
    <source>
        <strain evidence="2 3">MS-1</strain>
    </source>
</reference>
<protein>
    <recommendedName>
        <fullName evidence="4">Outer membrane protein beta-barrel domain-containing protein</fullName>
    </recommendedName>
</protein>
<dbReference type="InterPro" id="IPR036709">
    <property type="entry name" value="Autotransporte_beta_dom_sf"/>
</dbReference>
<proteinExistence type="predicted"/>
<evidence type="ECO:0000256" key="1">
    <source>
        <dbReference type="SAM" id="SignalP"/>
    </source>
</evidence>
<evidence type="ECO:0008006" key="4">
    <source>
        <dbReference type="Google" id="ProtNLM"/>
    </source>
</evidence>